<evidence type="ECO:0000313" key="13">
    <source>
        <dbReference type="Proteomes" id="UP000472272"/>
    </source>
</evidence>
<organism evidence="12 13">
    <name type="scientific">Podarcis muralis</name>
    <name type="common">Wall lizard</name>
    <name type="synonym">Lacerta muralis</name>
    <dbReference type="NCBI Taxonomy" id="64176"/>
    <lineage>
        <taxon>Eukaryota</taxon>
        <taxon>Metazoa</taxon>
        <taxon>Chordata</taxon>
        <taxon>Craniata</taxon>
        <taxon>Vertebrata</taxon>
        <taxon>Euteleostomi</taxon>
        <taxon>Lepidosauria</taxon>
        <taxon>Squamata</taxon>
        <taxon>Bifurcata</taxon>
        <taxon>Unidentata</taxon>
        <taxon>Episquamata</taxon>
        <taxon>Laterata</taxon>
        <taxon>Lacertibaenia</taxon>
        <taxon>Lacertidae</taxon>
        <taxon>Podarcis</taxon>
    </lineage>
</organism>
<keyword evidence="4 9" id="KW-0808">Transferase</keyword>
<dbReference type="GO" id="GO:2000646">
    <property type="term" value="P:positive regulation of receptor catabolic process"/>
    <property type="evidence" value="ECO:0007669"/>
    <property type="project" value="Ensembl"/>
</dbReference>
<name>A0A670IBZ9_PODMU</name>
<evidence type="ECO:0000256" key="2">
    <source>
        <dbReference type="ARBA" id="ARBA00004906"/>
    </source>
</evidence>
<dbReference type="OMA" id="FKYICPD"/>
<dbReference type="GO" id="GO:1900182">
    <property type="term" value="P:positive regulation of protein localization to nucleus"/>
    <property type="evidence" value="ECO:0007669"/>
    <property type="project" value="Ensembl"/>
</dbReference>
<dbReference type="GO" id="GO:0005654">
    <property type="term" value="C:nucleoplasm"/>
    <property type="evidence" value="ECO:0007669"/>
    <property type="project" value="Ensembl"/>
</dbReference>
<dbReference type="GO" id="GO:0008270">
    <property type="term" value="F:zinc ion binding"/>
    <property type="evidence" value="ECO:0007669"/>
    <property type="project" value="UniProtKB-KW"/>
</dbReference>
<keyword evidence="6 8" id="KW-0863">Zinc-finger</keyword>
<dbReference type="SUPFAM" id="SSF57850">
    <property type="entry name" value="RING/U-box"/>
    <property type="match status" value="1"/>
</dbReference>
<keyword evidence="7 9" id="KW-0862">Zinc</keyword>
<sequence>MAGAPAPLFVQLSLSPEERGLGRLEFKLQSHFQSRKRSGGGECEVRALDRERDVYSVQFLSEEVKQQVKNHGPHFIEISGRSVKINILPDSEVSMMDMTETSLANYLKSSAASSLSASSTLPLPNDFGEQKLTEKYAGDLESMTRKIFLSVSATLNTELLTKEQRSQVKTVCPTLKIDARSGQTGIEKVSGDYDDIEKLHRHFEKLLGGPHHRSNESSHPKGPKTMREMPMDDWKEGRKKDVDVCDIKVPSAIFEYFSQACKEQVDELEQKFSVKLTSQECGNGLASLRFSSVGDPSLLEKAQHNFVMAFQKVTADLKQEIMSFTDSHQMAKAQQIINLNFKSILVKTEGNTLVLRGPAKEISAAKGSIRELEAGELVKKSEAYPLKTDTGFDLKTFKSLEPELDKEIEYINRKYNTESQKKFVLSIQKAYVFFKHRNYPNPDSCLQAYESFVHFYQRISTQPIERVIPLNLLEDQKRKLDTFFSALQKENPRVSIRISKKNNLILVGIPEHVLSVEKHIMRFLETDVNPPVGSIGSSSSSGETKGAYLEQNGGPKMHSPPPREQKESKEMEVKQEDVCTICMDKIHQKKVLPKCKHEFCAECIEQALKYKPVCPVCNVAYGKVEGNQPPGTMNIQKSRASLPGYAGYGTIQISYYIPDGIQTKDHPNPGRPFSGANRTAYLPDNPEGREILKLLQRAFDQKLIFTVGQSRTTGVTNVVTWNDIHHKTNCYGGASSFGYPDPDYLKRVREELKAKGIE</sequence>
<dbReference type="GO" id="GO:0007219">
    <property type="term" value="P:Notch signaling pathway"/>
    <property type="evidence" value="ECO:0007669"/>
    <property type="project" value="InterPro"/>
</dbReference>
<keyword evidence="9" id="KW-0963">Cytoplasm</keyword>
<dbReference type="GO" id="GO:0002230">
    <property type="term" value="P:positive regulation of defense response to virus by host"/>
    <property type="evidence" value="ECO:0007669"/>
    <property type="project" value="Ensembl"/>
</dbReference>
<dbReference type="GO" id="GO:0006302">
    <property type="term" value="P:double-strand break repair"/>
    <property type="evidence" value="ECO:0007669"/>
    <property type="project" value="Ensembl"/>
</dbReference>
<dbReference type="GO" id="GO:0005764">
    <property type="term" value="C:lysosome"/>
    <property type="evidence" value="ECO:0007669"/>
    <property type="project" value="Ensembl"/>
</dbReference>
<dbReference type="GO" id="GO:0045893">
    <property type="term" value="P:positive regulation of DNA-templated transcription"/>
    <property type="evidence" value="ECO:0007669"/>
    <property type="project" value="Ensembl"/>
</dbReference>
<dbReference type="GO" id="GO:0000077">
    <property type="term" value="P:DNA damage checkpoint signaling"/>
    <property type="evidence" value="ECO:0007669"/>
    <property type="project" value="Ensembl"/>
</dbReference>
<dbReference type="GO" id="GO:0005769">
    <property type="term" value="C:early endosome"/>
    <property type="evidence" value="ECO:0007669"/>
    <property type="project" value="Ensembl"/>
</dbReference>
<dbReference type="InterPro" id="IPR048418">
    <property type="entry name" value="DTX3L_a/b_dom"/>
</dbReference>
<dbReference type="Proteomes" id="UP000472272">
    <property type="component" value="Chromosome 1"/>
</dbReference>
<dbReference type="GO" id="GO:0004857">
    <property type="term" value="F:enzyme inhibitor activity"/>
    <property type="evidence" value="ECO:0007669"/>
    <property type="project" value="Ensembl"/>
</dbReference>
<dbReference type="GO" id="GO:0032991">
    <property type="term" value="C:protein-containing complex"/>
    <property type="evidence" value="ECO:0007669"/>
    <property type="project" value="Ensembl"/>
</dbReference>
<dbReference type="EC" id="2.3.2.27" evidence="9"/>
<dbReference type="GO" id="GO:0140768">
    <property type="term" value="F:protein ADP-ribosyltransferase-substrate adaptor activity"/>
    <property type="evidence" value="ECO:0007669"/>
    <property type="project" value="Ensembl"/>
</dbReference>
<feature type="compositionally biased region" description="Low complexity" evidence="10">
    <location>
        <begin position="533"/>
        <end position="542"/>
    </location>
</feature>
<dbReference type="GO" id="GO:1902966">
    <property type="term" value="P:positive regulation of protein localization to early endosome"/>
    <property type="evidence" value="ECO:0007669"/>
    <property type="project" value="Ensembl"/>
</dbReference>
<dbReference type="SMART" id="SM00184">
    <property type="entry name" value="RING"/>
    <property type="match status" value="1"/>
</dbReference>
<accession>A0A670IBZ9</accession>
<dbReference type="InterPro" id="IPR012677">
    <property type="entry name" value="Nucleotide-bd_a/b_plait_sf"/>
</dbReference>
<dbReference type="InterPro" id="IPR013083">
    <property type="entry name" value="Znf_RING/FYVE/PHD"/>
</dbReference>
<dbReference type="CDD" id="cd09633">
    <property type="entry name" value="Deltex_C"/>
    <property type="match status" value="1"/>
</dbReference>
<evidence type="ECO:0000259" key="11">
    <source>
        <dbReference type="PROSITE" id="PS50089"/>
    </source>
</evidence>
<dbReference type="UniPathway" id="UPA00143"/>
<dbReference type="InterPro" id="IPR057051">
    <property type="entry name" value="PARP14_RPM_1"/>
</dbReference>
<comment type="similarity">
    <text evidence="3 9">Belongs to the Deltex family.</text>
</comment>
<comment type="pathway">
    <text evidence="2 9">Protein modification; protein ubiquitination.</text>
</comment>
<dbReference type="CDD" id="cd16712">
    <property type="entry name" value="RING-HC_DTX3L"/>
    <property type="match status" value="1"/>
</dbReference>
<dbReference type="GO" id="GO:0140861">
    <property type="term" value="P:DNA repair-dependent chromatin remodeling"/>
    <property type="evidence" value="ECO:0007669"/>
    <property type="project" value="Ensembl"/>
</dbReference>
<dbReference type="Pfam" id="PF23222">
    <property type="entry name" value="RRM_PARP14_1"/>
    <property type="match status" value="1"/>
</dbReference>
<dbReference type="Pfam" id="PF21717">
    <property type="entry name" value="DTX3L_a-b"/>
    <property type="match status" value="1"/>
</dbReference>
<dbReference type="FunFam" id="3.30.390.130:FF:000001">
    <property type="entry name" value="Probable E3 ubiquitin-protein ligase DTX3"/>
    <property type="match status" value="1"/>
</dbReference>
<dbReference type="OrthoDB" id="527344at2759"/>
<keyword evidence="5 9" id="KW-0479">Metal-binding</keyword>
<evidence type="ECO:0000256" key="1">
    <source>
        <dbReference type="ARBA" id="ARBA00000900"/>
    </source>
</evidence>
<evidence type="ECO:0000256" key="10">
    <source>
        <dbReference type="SAM" id="MobiDB-lite"/>
    </source>
</evidence>
<dbReference type="CTD" id="151636"/>
<dbReference type="Pfam" id="PF13923">
    <property type="entry name" value="zf-C3HC4_2"/>
    <property type="match status" value="1"/>
</dbReference>
<dbReference type="Gene3D" id="3.30.40.10">
    <property type="entry name" value="Zinc/RING finger domain, C3HC4 (zinc finger)"/>
    <property type="match status" value="1"/>
</dbReference>
<dbReference type="InterPro" id="IPR001841">
    <property type="entry name" value="Znf_RING"/>
</dbReference>
<evidence type="ECO:0000256" key="3">
    <source>
        <dbReference type="ARBA" id="ARBA00009413"/>
    </source>
</evidence>
<keyword evidence="13" id="KW-1185">Reference proteome</keyword>
<dbReference type="InterPro" id="IPR039399">
    <property type="entry name" value="Deltex_C_sf"/>
</dbReference>
<evidence type="ECO:0000256" key="5">
    <source>
        <dbReference type="ARBA" id="ARBA00022723"/>
    </source>
</evidence>
<feature type="region of interest" description="Disordered" evidence="10">
    <location>
        <begin position="207"/>
        <end position="230"/>
    </location>
</feature>
<reference evidence="12" key="2">
    <citation type="submission" date="2025-08" db="UniProtKB">
        <authorList>
            <consortium name="Ensembl"/>
        </authorList>
    </citation>
    <scope>IDENTIFICATION</scope>
</reference>
<dbReference type="InterPro" id="IPR017907">
    <property type="entry name" value="Znf_RING_CS"/>
</dbReference>
<feature type="domain" description="RING-type" evidence="11">
    <location>
        <begin position="579"/>
        <end position="618"/>
    </location>
</feature>
<comment type="subcellular location">
    <subcellularLocation>
        <location evidence="9">Cytoplasm</location>
    </subcellularLocation>
</comment>
<dbReference type="GO" id="GO:0042393">
    <property type="term" value="F:histone binding"/>
    <property type="evidence" value="ECO:0007669"/>
    <property type="project" value="Ensembl"/>
</dbReference>
<dbReference type="GO" id="GO:0097677">
    <property type="term" value="F:STAT family protein binding"/>
    <property type="evidence" value="ECO:0007669"/>
    <property type="project" value="Ensembl"/>
</dbReference>
<dbReference type="PANTHER" id="PTHR12622">
    <property type="entry name" value="DELTEX-RELATED"/>
    <property type="match status" value="1"/>
</dbReference>
<dbReference type="InterPro" id="IPR048409">
    <property type="entry name" value="DTX3L_KH-like"/>
</dbReference>
<dbReference type="GO" id="GO:0051865">
    <property type="term" value="P:protein autoubiquitination"/>
    <property type="evidence" value="ECO:0007669"/>
    <property type="project" value="Ensembl"/>
</dbReference>
<dbReference type="GO" id="GO:0044389">
    <property type="term" value="F:ubiquitin-like protein ligase binding"/>
    <property type="evidence" value="ECO:0007669"/>
    <property type="project" value="Ensembl"/>
</dbReference>
<dbReference type="GO" id="GO:0141000">
    <property type="term" value="F:histone H4K91 ubiquitin ligase activity"/>
    <property type="evidence" value="ECO:0007669"/>
    <property type="project" value="Ensembl"/>
</dbReference>
<dbReference type="GO" id="GO:0006511">
    <property type="term" value="P:ubiquitin-dependent protein catabolic process"/>
    <property type="evidence" value="ECO:0007669"/>
    <property type="project" value="Ensembl"/>
</dbReference>
<dbReference type="GO" id="GO:0008333">
    <property type="term" value="P:endosome to lysosome transport"/>
    <property type="evidence" value="ECO:0007669"/>
    <property type="project" value="Ensembl"/>
</dbReference>
<dbReference type="PROSITE" id="PS50089">
    <property type="entry name" value="ZF_RING_2"/>
    <property type="match status" value="1"/>
</dbReference>
<dbReference type="InterPro" id="IPR039398">
    <property type="entry name" value="Deltex_fam"/>
</dbReference>
<dbReference type="Ensembl" id="ENSPMRT00000010065.1">
    <property type="protein sequence ID" value="ENSPMRP00000009435.1"/>
    <property type="gene ID" value="ENSPMRG00000006329.1"/>
</dbReference>
<reference evidence="12 13" key="1">
    <citation type="journal article" date="2019" name="Proc. Natl. Acad. Sci. U.S.A.">
        <title>Regulatory changes in pterin and carotenoid genes underlie balanced color polymorphisms in the wall lizard.</title>
        <authorList>
            <person name="Andrade P."/>
            <person name="Pinho C."/>
            <person name="Perez I de Lanuza G."/>
            <person name="Afonso S."/>
            <person name="Brejcha J."/>
            <person name="Rubin C.J."/>
            <person name="Wallerman O."/>
            <person name="Pereira P."/>
            <person name="Sabatino S.J."/>
            <person name="Bellati A."/>
            <person name="Pellitteri-Rosa D."/>
            <person name="Bosakova Z."/>
            <person name="Bunikis I."/>
            <person name="Carretero M.A."/>
            <person name="Feiner N."/>
            <person name="Marsik P."/>
            <person name="Pauperio F."/>
            <person name="Salvi D."/>
            <person name="Soler L."/>
            <person name="While G.M."/>
            <person name="Uller T."/>
            <person name="Font E."/>
            <person name="Andersson L."/>
            <person name="Carneiro M."/>
        </authorList>
    </citation>
    <scope>NUCLEOTIDE SEQUENCE</scope>
</reference>
<feature type="compositionally biased region" description="Basic and acidic residues" evidence="10">
    <location>
        <begin position="213"/>
        <end position="230"/>
    </location>
</feature>
<dbReference type="GeneTree" id="ENSGT00940000154578"/>
<dbReference type="GO" id="GO:0005829">
    <property type="term" value="C:cytosol"/>
    <property type="evidence" value="ECO:0007669"/>
    <property type="project" value="Ensembl"/>
</dbReference>
<dbReference type="RefSeq" id="XP_028599805.1">
    <property type="nucleotide sequence ID" value="XM_028743972.1"/>
</dbReference>
<dbReference type="KEGG" id="pmua:114604124"/>
<dbReference type="Pfam" id="PF21718">
    <property type="entry name" value="KH_DTX3L"/>
    <property type="match status" value="2"/>
</dbReference>
<evidence type="ECO:0000256" key="4">
    <source>
        <dbReference type="ARBA" id="ARBA00022679"/>
    </source>
</evidence>
<dbReference type="InterPro" id="IPR039396">
    <property type="entry name" value="Deltex_C"/>
</dbReference>
<evidence type="ECO:0000256" key="9">
    <source>
        <dbReference type="RuleBase" id="RU367105"/>
    </source>
</evidence>
<comment type="catalytic activity">
    <reaction evidence="1 9">
        <text>S-ubiquitinyl-[E2 ubiquitin-conjugating enzyme]-L-cysteine + [acceptor protein]-L-lysine = [E2 ubiquitin-conjugating enzyme]-L-cysteine + N(6)-ubiquitinyl-[acceptor protein]-L-lysine.</text>
        <dbReference type="EC" id="2.3.2.27"/>
    </reaction>
</comment>
<feature type="region of interest" description="Disordered" evidence="10">
    <location>
        <begin position="532"/>
        <end position="569"/>
    </location>
</feature>
<evidence type="ECO:0000256" key="8">
    <source>
        <dbReference type="PROSITE-ProRule" id="PRU00175"/>
    </source>
</evidence>
<dbReference type="Gene3D" id="3.30.390.130">
    <property type="match status" value="1"/>
</dbReference>
<dbReference type="InterPro" id="IPR042843">
    <property type="entry name" value="TX3L_RING-HC"/>
</dbReference>
<gene>
    <name evidence="12" type="primary">DTX3L</name>
</gene>
<dbReference type="GeneID" id="114604124"/>
<dbReference type="AlphaFoldDB" id="A0A670IBZ9"/>
<dbReference type="GO" id="GO:0070936">
    <property type="term" value="P:protein K48-linked ubiquitination"/>
    <property type="evidence" value="ECO:0007669"/>
    <property type="project" value="Ensembl"/>
</dbReference>
<evidence type="ECO:0000256" key="7">
    <source>
        <dbReference type="ARBA" id="ARBA00022833"/>
    </source>
</evidence>
<dbReference type="PROSITE" id="PS00518">
    <property type="entry name" value="ZF_RING_1"/>
    <property type="match status" value="1"/>
</dbReference>
<protein>
    <recommendedName>
        <fullName evidence="9">E3 ubiquitin-protein ligase</fullName>
        <ecNumber evidence="9">2.3.2.27</ecNumber>
    </recommendedName>
</protein>
<evidence type="ECO:0000313" key="12">
    <source>
        <dbReference type="Ensembl" id="ENSPMRP00000009435.1"/>
    </source>
</evidence>
<proteinExistence type="inferred from homology"/>
<dbReference type="Gene3D" id="3.30.70.330">
    <property type="match status" value="1"/>
</dbReference>
<evidence type="ECO:0000256" key="6">
    <source>
        <dbReference type="ARBA" id="ARBA00022771"/>
    </source>
</evidence>
<dbReference type="Pfam" id="PF18102">
    <property type="entry name" value="DTC"/>
    <property type="match status" value="1"/>
</dbReference>
<reference evidence="12" key="3">
    <citation type="submission" date="2025-09" db="UniProtKB">
        <authorList>
            <consortium name="Ensembl"/>
        </authorList>
    </citation>
    <scope>IDENTIFICATION</scope>
</reference>